<dbReference type="SUPFAM" id="SSF47413">
    <property type="entry name" value="lambda repressor-like DNA-binding domains"/>
    <property type="match status" value="1"/>
</dbReference>
<dbReference type="Proteomes" id="UP000291822">
    <property type="component" value="Unassembled WGS sequence"/>
</dbReference>
<sequence>MSAVAELLDKYKQTRSIPTDMALAENLGKTRALISAWRSGKAQPQTAELERMCKATGEDEGVWLTLLAAERAETPAARVSLLRLVDIAKKYGHAACVALAAAVALLSLRHGIDAHGVAAFALFPSIHYAKLYLALALGTALVSQSS</sequence>
<gene>
    <name evidence="2" type="ORF">EZM97_14565</name>
</gene>
<accession>A0A4R0YMM8</accession>
<evidence type="ECO:0000313" key="2">
    <source>
        <dbReference type="EMBL" id="TCI10139.1"/>
    </source>
</evidence>
<feature type="domain" description="HTH cro/C1-type" evidence="1">
    <location>
        <begin position="22"/>
        <end position="63"/>
    </location>
</feature>
<dbReference type="AlphaFoldDB" id="A0A4R0YMM8"/>
<dbReference type="EMBL" id="SJTG01000002">
    <property type="protein sequence ID" value="TCI10139.1"/>
    <property type="molecule type" value="Genomic_DNA"/>
</dbReference>
<keyword evidence="3" id="KW-1185">Reference proteome</keyword>
<dbReference type="CDD" id="cd00093">
    <property type="entry name" value="HTH_XRE"/>
    <property type="match status" value="1"/>
</dbReference>
<dbReference type="InterPro" id="IPR001387">
    <property type="entry name" value="Cro/C1-type_HTH"/>
</dbReference>
<organism evidence="2 3">
    <name type="scientific">Dyella soli</name>
    <dbReference type="NCBI Taxonomy" id="522319"/>
    <lineage>
        <taxon>Bacteria</taxon>
        <taxon>Pseudomonadati</taxon>
        <taxon>Pseudomonadota</taxon>
        <taxon>Gammaproteobacteria</taxon>
        <taxon>Lysobacterales</taxon>
        <taxon>Rhodanobacteraceae</taxon>
        <taxon>Dyella</taxon>
    </lineage>
</organism>
<evidence type="ECO:0000259" key="1">
    <source>
        <dbReference type="PROSITE" id="PS50943"/>
    </source>
</evidence>
<dbReference type="RefSeq" id="WP_131407870.1">
    <property type="nucleotide sequence ID" value="NZ_SJTG01000002.1"/>
</dbReference>
<evidence type="ECO:0000313" key="3">
    <source>
        <dbReference type="Proteomes" id="UP000291822"/>
    </source>
</evidence>
<name>A0A4R0YMM8_9GAMM</name>
<dbReference type="Gene3D" id="1.10.260.40">
    <property type="entry name" value="lambda repressor-like DNA-binding domains"/>
    <property type="match status" value="1"/>
</dbReference>
<proteinExistence type="predicted"/>
<reference evidence="2 3" key="1">
    <citation type="submission" date="2019-02" db="EMBL/GenBank/DDBJ databases">
        <title>Dyella amyloliquefaciens sp. nov., isolated from forest soil.</title>
        <authorList>
            <person name="Gao Z.-H."/>
            <person name="Qiu L.-H."/>
        </authorList>
    </citation>
    <scope>NUCLEOTIDE SEQUENCE [LARGE SCALE GENOMIC DNA]</scope>
    <source>
        <strain evidence="2 3">KACC 12747</strain>
    </source>
</reference>
<protein>
    <recommendedName>
        <fullName evidence="1">HTH cro/C1-type domain-containing protein</fullName>
    </recommendedName>
</protein>
<dbReference type="PROSITE" id="PS50943">
    <property type="entry name" value="HTH_CROC1"/>
    <property type="match status" value="1"/>
</dbReference>
<comment type="caution">
    <text evidence="2">The sequence shown here is derived from an EMBL/GenBank/DDBJ whole genome shotgun (WGS) entry which is preliminary data.</text>
</comment>
<dbReference type="InterPro" id="IPR010982">
    <property type="entry name" value="Lambda_DNA-bd_dom_sf"/>
</dbReference>
<dbReference type="GO" id="GO:0003677">
    <property type="term" value="F:DNA binding"/>
    <property type="evidence" value="ECO:0007669"/>
    <property type="project" value="InterPro"/>
</dbReference>